<comment type="caution">
    <text evidence="1">The sequence shown here is derived from an EMBL/GenBank/DDBJ whole genome shotgun (WGS) entry which is preliminary data.</text>
</comment>
<keyword evidence="2" id="KW-1185">Reference proteome</keyword>
<name>A0A397U5Z2_9GLOM</name>
<protein>
    <submittedName>
        <fullName evidence="1">Uncharacterized protein</fullName>
    </submittedName>
</protein>
<dbReference type="AlphaFoldDB" id="A0A397U5Z2"/>
<dbReference type="OrthoDB" id="2436760at2759"/>
<dbReference type="STRING" id="44941.A0A397U5Z2"/>
<proteinExistence type="predicted"/>
<dbReference type="EMBL" id="QKWP01002597">
    <property type="protein sequence ID" value="RIB02753.1"/>
    <property type="molecule type" value="Genomic_DNA"/>
</dbReference>
<sequence>MFKYCKIYLKNCPNFLSKYTKEERAKILASDKKEVNLVQKKLRTTYANTDSNISLPSSSIQTKMVSYIGWPLSTKDIPTFNSLLLRMTISNGFSFSWIENEETKEFFKFITPGLVLPSRRKLSNSILKEATKKSNNK</sequence>
<dbReference type="Proteomes" id="UP000266673">
    <property type="component" value="Unassembled WGS sequence"/>
</dbReference>
<organism evidence="1 2">
    <name type="scientific">Gigaspora rosea</name>
    <dbReference type="NCBI Taxonomy" id="44941"/>
    <lineage>
        <taxon>Eukaryota</taxon>
        <taxon>Fungi</taxon>
        <taxon>Fungi incertae sedis</taxon>
        <taxon>Mucoromycota</taxon>
        <taxon>Glomeromycotina</taxon>
        <taxon>Glomeromycetes</taxon>
        <taxon>Diversisporales</taxon>
        <taxon>Gigasporaceae</taxon>
        <taxon>Gigaspora</taxon>
    </lineage>
</organism>
<reference evidence="1 2" key="1">
    <citation type="submission" date="2018-06" db="EMBL/GenBank/DDBJ databases">
        <title>Comparative genomics reveals the genomic features of Rhizophagus irregularis, R. cerebriforme, R. diaphanum and Gigaspora rosea, and their symbiotic lifestyle signature.</title>
        <authorList>
            <person name="Morin E."/>
            <person name="San Clemente H."/>
            <person name="Chen E.C.H."/>
            <person name="De La Providencia I."/>
            <person name="Hainaut M."/>
            <person name="Kuo A."/>
            <person name="Kohler A."/>
            <person name="Murat C."/>
            <person name="Tang N."/>
            <person name="Roy S."/>
            <person name="Loubradou J."/>
            <person name="Henrissat B."/>
            <person name="Grigoriev I.V."/>
            <person name="Corradi N."/>
            <person name="Roux C."/>
            <person name="Martin F.M."/>
        </authorList>
    </citation>
    <scope>NUCLEOTIDE SEQUENCE [LARGE SCALE GENOMIC DNA]</scope>
    <source>
        <strain evidence="1 2">DAOM 194757</strain>
    </source>
</reference>
<evidence type="ECO:0000313" key="2">
    <source>
        <dbReference type="Proteomes" id="UP000266673"/>
    </source>
</evidence>
<accession>A0A397U5Z2</accession>
<gene>
    <name evidence="1" type="ORF">C2G38_2226955</name>
</gene>
<evidence type="ECO:0000313" key="1">
    <source>
        <dbReference type="EMBL" id="RIB02753.1"/>
    </source>
</evidence>